<sequence>MQRPAIRQLIDVEFKRLGHDKLPTNQHLNLRCEIAKNMLKGDELLQARLKIEAQQVFDEATAVHKARIEGTPSLDPGEMAEYAFDSSVLFAKLNDYRRARRRMSAVIRPLLDQLARYTGYTLTLFGVFIDDSAAMDIELTCTGANVTSDCPAYMDFTRANPGDYATVGKILTGFAHGIYLRNKYPSKTTVDEDADKATTEMLVEGPDVSASSPNKDNDEVARPDVSASSSNKDSARPDASASSPNKDAARPDGSASSQNGASGLTIASRVFDGWAVRPNQALVDELSHMPAEERRRRITFLSVKPEYEITRANNISLFS</sequence>
<dbReference type="EMBL" id="DF841291">
    <property type="protein sequence ID" value="GAT45417.1"/>
    <property type="molecule type" value="Genomic_DNA"/>
</dbReference>
<organism evidence="2 3">
    <name type="scientific">Mycena chlorophos</name>
    <name type="common">Agaric fungus</name>
    <name type="synonym">Agaricus chlorophos</name>
    <dbReference type="NCBI Taxonomy" id="658473"/>
    <lineage>
        <taxon>Eukaryota</taxon>
        <taxon>Fungi</taxon>
        <taxon>Dikarya</taxon>
        <taxon>Basidiomycota</taxon>
        <taxon>Agaricomycotina</taxon>
        <taxon>Agaricomycetes</taxon>
        <taxon>Agaricomycetidae</taxon>
        <taxon>Agaricales</taxon>
        <taxon>Marasmiineae</taxon>
        <taxon>Mycenaceae</taxon>
        <taxon>Mycena</taxon>
    </lineage>
</organism>
<reference evidence="2" key="1">
    <citation type="submission" date="2014-09" db="EMBL/GenBank/DDBJ databases">
        <title>Genome sequence of the luminous mushroom Mycena chlorophos for searching fungal bioluminescence genes.</title>
        <authorList>
            <person name="Tanaka Y."/>
            <person name="Kasuga D."/>
            <person name="Oba Y."/>
            <person name="Hase S."/>
            <person name="Sato K."/>
            <person name="Oba Y."/>
            <person name="Sakakibara Y."/>
        </authorList>
    </citation>
    <scope>NUCLEOTIDE SEQUENCE</scope>
</reference>
<feature type="region of interest" description="Disordered" evidence="1">
    <location>
        <begin position="204"/>
        <end position="261"/>
    </location>
</feature>
<keyword evidence="3" id="KW-1185">Reference proteome</keyword>
<protein>
    <submittedName>
        <fullName evidence="2">Uncharacterized protein</fullName>
    </submittedName>
</protein>
<evidence type="ECO:0000313" key="2">
    <source>
        <dbReference type="EMBL" id="GAT45417.1"/>
    </source>
</evidence>
<proteinExistence type="predicted"/>
<evidence type="ECO:0000313" key="3">
    <source>
        <dbReference type="Proteomes" id="UP000815677"/>
    </source>
</evidence>
<name>A0ABQ0L354_MYCCL</name>
<dbReference type="Proteomes" id="UP000815677">
    <property type="component" value="Unassembled WGS sequence"/>
</dbReference>
<evidence type="ECO:0000256" key="1">
    <source>
        <dbReference type="SAM" id="MobiDB-lite"/>
    </source>
</evidence>
<gene>
    <name evidence="2" type="ORF">MCHLO_02997</name>
</gene>
<accession>A0ABQ0L354</accession>